<dbReference type="Proteomes" id="UP000198211">
    <property type="component" value="Unassembled WGS sequence"/>
</dbReference>
<reference evidence="2" key="1">
    <citation type="submission" date="2017-03" db="EMBL/GenBank/DDBJ databases">
        <title>Phytopthora megakarya and P. palmivora, two closely related causual agents of cacao black pod achieved similar genome size and gene model numbers by different mechanisms.</title>
        <authorList>
            <person name="Ali S."/>
            <person name="Shao J."/>
            <person name="Larry D.J."/>
            <person name="Kronmiller B."/>
            <person name="Shen D."/>
            <person name="Strem M.D."/>
            <person name="Melnick R.L."/>
            <person name="Guiltinan M.J."/>
            <person name="Tyler B.M."/>
            <person name="Meinhardt L.W."/>
            <person name="Bailey B.A."/>
        </authorList>
    </citation>
    <scope>NUCLEOTIDE SEQUENCE [LARGE SCALE GENOMIC DNA]</scope>
    <source>
        <strain evidence="2">zdho120</strain>
    </source>
</reference>
<name>A0A225WWE3_9STRA</name>
<sequence length="62" mass="6872">MLAKRPQLHGKAPVAALYAEEYAEIAENIESEEDDDMDEGYVDAEDVVENDNAEYVEATTPP</sequence>
<gene>
    <name evidence="1" type="ORF">PHMEG_0004060</name>
</gene>
<dbReference type="EMBL" id="NBNE01000229">
    <property type="protein sequence ID" value="OWZ21407.1"/>
    <property type="molecule type" value="Genomic_DNA"/>
</dbReference>
<protein>
    <submittedName>
        <fullName evidence="1">Uncharacterized protein</fullName>
    </submittedName>
</protein>
<dbReference type="AlphaFoldDB" id="A0A225WWE3"/>
<proteinExistence type="predicted"/>
<comment type="caution">
    <text evidence="1">The sequence shown here is derived from an EMBL/GenBank/DDBJ whole genome shotgun (WGS) entry which is preliminary data.</text>
</comment>
<keyword evidence="2" id="KW-1185">Reference proteome</keyword>
<organism evidence="1 2">
    <name type="scientific">Phytophthora megakarya</name>
    <dbReference type="NCBI Taxonomy" id="4795"/>
    <lineage>
        <taxon>Eukaryota</taxon>
        <taxon>Sar</taxon>
        <taxon>Stramenopiles</taxon>
        <taxon>Oomycota</taxon>
        <taxon>Peronosporomycetes</taxon>
        <taxon>Peronosporales</taxon>
        <taxon>Peronosporaceae</taxon>
        <taxon>Phytophthora</taxon>
    </lineage>
</organism>
<evidence type="ECO:0000313" key="1">
    <source>
        <dbReference type="EMBL" id="OWZ21407.1"/>
    </source>
</evidence>
<evidence type="ECO:0000313" key="2">
    <source>
        <dbReference type="Proteomes" id="UP000198211"/>
    </source>
</evidence>
<accession>A0A225WWE3</accession>